<name>A0AAN7VEL2_9COLE</name>
<dbReference type="InterPro" id="IPR019510">
    <property type="entry name" value="AKAP7-like_phosphoesterase"/>
</dbReference>
<sequence>MAKIYSTKPVKMWIDGTSFNVTKFEKISSIRNNLLKSSDYDFTLSKTDNYFTTSFQLPSIYYTHLHTFPALGIKKLEIDTRTAITVPENEDGNIIISGDNENDVVNARHFMHSIIGEIRSKLPAAQFISIPVNSEEVQRNFQRFKDEIMNGDPIEGIHETIFQSPLKLHLTIGVLALMNTLEKEEAVNALNACKTEVIDRFITKGNQLKIQVSGINCMNDNHSKVNILYANAKIVQADDEDILQKLANAITDYFYNRGLVIQYTDNVKLHVTLMNTKYRKASTPSTPKKSKWHWKKQSFDARSILDKYKDFYFGEKILDSIHLSYMSSKGEDGFYKPLSIIRF</sequence>
<gene>
    <name evidence="2" type="ORF">RI129_004781</name>
</gene>
<dbReference type="Gene3D" id="3.90.1140.10">
    <property type="entry name" value="Cyclic phosphodiesterase"/>
    <property type="match status" value="1"/>
</dbReference>
<dbReference type="Proteomes" id="UP001329430">
    <property type="component" value="Chromosome 3"/>
</dbReference>
<dbReference type="Pfam" id="PF10469">
    <property type="entry name" value="AKAP7_NLS"/>
    <property type="match status" value="1"/>
</dbReference>
<proteinExistence type="predicted"/>
<evidence type="ECO:0000313" key="3">
    <source>
        <dbReference type="Proteomes" id="UP001329430"/>
    </source>
</evidence>
<evidence type="ECO:0000259" key="1">
    <source>
        <dbReference type="Pfam" id="PF10469"/>
    </source>
</evidence>
<evidence type="ECO:0000313" key="2">
    <source>
        <dbReference type="EMBL" id="KAK5646317.1"/>
    </source>
</evidence>
<dbReference type="EMBL" id="JAVRBK010000003">
    <property type="protein sequence ID" value="KAK5646317.1"/>
    <property type="molecule type" value="Genomic_DNA"/>
</dbReference>
<dbReference type="PANTHER" id="PTHR13360">
    <property type="entry name" value="ACTIVATING SIGNAL COINTEGRATOR 1 COMPLEX SUBUNIT 1"/>
    <property type="match status" value="1"/>
</dbReference>
<dbReference type="GO" id="GO:0006355">
    <property type="term" value="P:regulation of DNA-templated transcription"/>
    <property type="evidence" value="ECO:0007669"/>
    <property type="project" value="TreeGrafter"/>
</dbReference>
<keyword evidence="3" id="KW-1185">Reference proteome</keyword>
<reference evidence="2 3" key="1">
    <citation type="journal article" date="2024" name="Insects">
        <title>An Improved Chromosome-Level Genome Assembly of the Firefly Pyrocoelia pectoralis.</title>
        <authorList>
            <person name="Fu X."/>
            <person name="Meyer-Rochow V.B."/>
            <person name="Ballantyne L."/>
            <person name="Zhu X."/>
        </authorList>
    </citation>
    <scope>NUCLEOTIDE SEQUENCE [LARGE SCALE GENOMIC DNA]</scope>
    <source>
        <strain evidence="2">XCY_ONT2</strain>
    </source>
</reference>
<dbReference type="AlphaFoldDB" id="A0AAN7VEL2"/>
<dbReference type="PIRSF" id="PIRSF027019">
    <property type="entry name" value="Euk_LigT"/>
    <property type="match status" value="1"/>
</dbReference>
<accession>A0AAN7VEL2</accession>
<comment type="caution">
    <text evidence="2">The sequence shown here is derived from an EMBL/GenBank/DDBJ whole genome shotgun (WGS) entry which is preliminary data.</text>
</comment>
<dbReference type="PANTHER" id="PTHR13360:SF1">
    <property type="entry name" value="ACTIVATING SIGNAL COINTEGRATOR 1 COMPLEX SUBUNIT 1"/>
    <property type="match status" value="1"/>
</dbReference>
<dbReference type="GO" id="GO:0006307">
    <property type="term" value="P:DNA alkylation repair"/>
    <property type="evidence" value="ECO:0007669"/>
    <property type="project" value="InterPro"/>
</dbReference>
<protein>
    <recommendedName>
        <fullName evidence="1">A-kinase anchor protein 7-like phosphoesterase domain-containing protein</fullName>
    </recommendedName>
</protein>
<dbReference type="InterPro" id="IPR009210">
    <property type="entry name" value="ASCC1"/>
</dbReference>
<organism evidence="2 3">
    <name type="scientific">Pyrocoelia pectoralis</name>
    <dbReference type="NCBI Taxonomy" id="417401"/>
    <lineage>
        <taxon>Eukaryota</taxon>
        <taxon>Metazoa</taxon>
        <taxon>Ecdysozoa</taxon>
        <taxon>Arthropoda</taxon>
        <taxon>Hexapoda</taxon>
        <taxon>Insecta</taxon>
        <taxon>Pterygota</taxon>
        <taxon>Neoptera</taxon>
        <taxon>Endopterygota</taxon>
        <taxon>Coleoptera</taxon>
        <taxon>Polyphaga</taxon>
        <taxon>Elateriformia</taxon>
        <taxon>Elateroidea</taxon>
        <taxon>Lampyridae</taxon>
        <taxon>Lampyrinae</taxon>
        <taxon>Pyrocoelia</taxon>
    </lineage>
</organism>
<dbReference type="GO" id="GO:0005634">
    <property type="term" value="C:nucleus"/>
    <property type="evidence" value="ECO:0007669"/>
    <property type="project" value="TreeGrafter"/>
</dbReference>
<feature type="domain" description="A-kinase anchor protein 7-like phosphoesterase" evidence="1">
    <location>
        <begin position="127"/>
        <end position="343"/>
    </location>
</feature>